<reference evidence="2 4" key="1">
    <citation type="journal article" date="2014" name="Nat. Genet.">
        <title>Genome and transcriptome of the porcine whipworm Trichuris suis.</title>
        <authorList>
            <person name="Jex A.R."/>
            <person name="Nejsum P."/>
            <person name="Schwarz E.M."/>
            <person name="Hu L."/>
            <person name="Young N.D."/>
            <person name="Hall R.S."/>
            <person name="Korhonen P.K."/>
            <person name="Liao S."/>
            <person name="Thamsborg S."/>
            <person name="Xia J."/>
            <person name="Xu P."/>
            <person name="Wang S."/>
            <person name="Scheerlinck J.P."/>
            <person name="Hofmann A."/>
            <person name="Sternberg P.W."/>
            <person name="Wang J."/>
            <person name="Gasser R.B."/>
        </authorList>
    </citation>
    <scope>NUCLEOTIDE SEQUENCE [LARGE SCALE GENOMIC DNA]</scope>
    <source>
        <strain evidence="3">DCEP-RM93F</strain>
        <strain evidence="2">DCEP-RM93M</strain>
    </source>
</reference>
<keyword evidence="4" id="KW-1185">Reference proteome</keyword>
<dbReference type="EMBL" id="KL363199">
    <property type="protein sequence ID" value="KFD55482.1"/>
    <property type="molecule type" value="Genomic_DNA"/>
</dbReference>
<evidence type="ECO:0000256" key="1">
    <source>
        <dbReference type="SAM" id="MobiDB-lite"/>
    </source>
</evidence>
<organism evidence="2 4">
    <name type="scientific">Trichuris suis</name>
    <name type="common">pig whipworm</name>
    <dbReference type="NCBI Taxonomy" id="68888"/>
    <lineage>
        <taxon>Eukaryota</taxon>
        <taxon>Metazoa</taxon>
        <taxon>Ecdysozoa</taxon>
        <taxon>Nematoda</taxon>
        <taxon>Enoplea</taxon>
        <taxon>Dorylaimia</taxon>
        <taxon>Trichinellida</taxon>
        <taxon>Trichuridae</taxon>
        <taxon>Trichuris</taxon>
    </lineage>
</organism>
<protein>
    <submittedName>
        <fullName evidence="2">Uncharacterized protein</fullName>
    </submittedName>
</protein>
<name>A0A085ME36_9BILA</name>
<evidence type="ECO:0000313" key="2">
    <source>
        <dbReference type="EMBL" id="KFD55482.1"/>
    </source>
</evidence>
<evidence type="ECO:0000313" key="4">
    <source>
        <dbReference type="Proteomes" id="UP000030764"/>
    </source>
</evidence>
<dbReference type="Proteomes" id="UP000030764">
    <property type="component" value="Unassembled WGS sequence"/>
</dbReference>
<dbReference type="EMBL" id="KL367483">
    <property type="protein sequence ID" value="KFD71286.1"/>
    <property type="molecule type" value="Genomic_DNA"/>
</dbReference>
<sequence length="62" mass="7052">MRRPEEIRLNRAKSCTALKPILPNDSISELERSSRSSALRPARKARLDEPRGRHCLPIANNC</sequence>
<gene>
    <name evidence="2" type="ORF">M513_03534</name>
    <name evidence="3" type="ORF">M514_03534</name>
</gene>
<accession>A0A085ME36</accession>
<dbReference type="Proteomes" id="UP000030758">
    <property type="component" value="Unassembled WGS sequence"/>
</dbReference>
<dbReference type="AlphaFoldDB" id="A0A085ME36"/>
<evidence type="ECO:0000313" key="3">
    <source>
        <dbReference type="EMBL" id="KFD71286.1"/>
    </source>
</evidence>
<proteinExistence type="predicted"/>
<feature type="region of interest" description="Disordered" evidence="1">
    <location>
        <begin position="28"/>
        <end position="47"/>
    </location>
</feature>